<dbReference type="AlphaFoldDB" id="A0A4V4HUZ1"/>
<name>A0A4V4HUZ1_9HELO</name>
<feature type="domain" description="2EXR" evidence="1">
    <location>
        <begin position="18"/>
        <end position="118"/>
    </location>
</feature>
<dbReference type="EMBL" id="PQXL01000116">
    <property type="protein sequence ID" value="THV51276.1"/>
    <property type="molecule type" value="Genomic_DNA"/>
</dbReference>
<evidence type="ECO:0000259" key="1">
    <source>
        <dbReference type="Pfam" id="PF20150"/>
    </source>
</evidence>
<gene>
    <name evidence="2" type="ORF">BGAL_0116g00080</name>
</gene>
<reference evidence="2 3" key="1">
    <citation type="submission" date="2017-12" db="EMBL/GenBank/DDBJ databases">
        <title>Comparative genomics of Botrytis spp.</title>
        <authorList>
            <person name="Valero-Jimenez C.A."/>
            <person name="Tapia P."/>
            <person name="Veloso J."/>
            <person name="Silva-Moreno E."/>
            <person name="Staats M."/>
            <person name="Valdes J.H."/>
            <person name="Van Kan J.A.L."/>
        </authorList>
    </citation>
    <scope>NUCLEOTIDE SEQUENCE [LARGE SCALE GENOMIC DNA]</scope>
    <source>
        <strain evidence="2 3">MUCL435</strain>
    </source>
</reference>
<dbReference type="InterPro" id="IPR045518">
    <property type="entry name" value="2EXR"/>
</dbReference>
<evidence type="ECO:0000313" key="3">
    <source>
        <dbReference type="Proteomes" id="UP000308671"/>
    </source>
</evidence>
<sequence length="230" mass="26535">MECISQSSGPSPAQLTTFSRFSELPTELRLKIWHLCIPGPRDLHIKSKNYQGILGRFSFRGWFVDSASLIVGGDDTNAIPTILHVNSEAREVGLARYELAFGSYDRAGTAYVDFERDNLNLIQAGSNCVFMLVGGRLEGINDVEKVRNLEFRVQLRFWDSSDFCWNDVMQFTGLRNLSLRVYEDFIDEDEVSSLKIRLEDFARRHSDWKLPDIRMWFDKPGVKKWITLEI</sequence>
<comment type="caution">
    <text evidence="2">The sequence shown here is derived from an EMBL/GenBank/DDBJ whole genome shotgun (WGS) entry which is preliminary data.</text>
</comment>
<evidence type="ECO:0000313" key="2">
    <source>
        <dbReference type="EMBL" id="THV51276.1"/>
    </source>
</evidence>
<keyword evidence="3" id="KW-1185">Reference proteome</keyword>
<proteinExistence type="predicted"/>
<dbReference type="Proteomes" id="UP000308671">
    <property type="component" value="Unassembled WGS sequence"/>
</dbReference>
<dbReference type="Pfam" id="PF20150">
    <property type="entry name" value="2EXR"/>
    <property type="match status" value="1"/>
</dbReference>
<dbReference type="OrthoDB" id="3473305at2759"/>
<organism evidence="2 3">
    <name type="scientific">Botrytis galanthina</name>
    <dbReference type="NCBI Taxonomy" id="278940"/>
    <lineage>
        <taxon>Eukaryota</taxon>
        <taxon>Fungi</taxon>
        <taxon>Dikarya</taxon>
        <taxon>Ascomycota</taxon>
        <taxon>Pezizomycotina</taxon>
        <taxon>Leotiomycetes</taxon>
        <taxon>Helotiales</taxon>
        <taxon>Sclerotiniaceae</taxon>
        <taxon>Botrytis</taxon>
    </lineage>
</organism>
<accession>A0A4V4HUZ1</accession>
<dbReference type="PANTHER" id="PTHR35910">
    <property type="entry name" value="2EXR DOMAIN-CONTAINING PROTEIN"/>
    <property type="match status" value="1"/>
</dbReference>
<protein>
    <recommendedName>
        <fullName evidence="1">2EXR domain-containing protein</fullName>
    </recommendedName>
</protein>
<dbReference type="PANTHER" id="PTHR35910:SF6">
    <property type="entry name" value="2EXR DOMAIN-CONTAINING PROTEIN"/>
    <property type="match status" value="1"/>
</dbReference>